<dbReference type="Pfam" id="PF23247">
    <property type="entry name" value="LRR_RPS2"/>
    <property type="match status" value="1"/>
</dbReference>
<feature type="domain" description="Tryptophan synthase beta chain-like PALP" evidence="1">
    <location>
        <begin position="6"/>
        <end position="75"/>
    </location>
</feature>
<accession>A0AAN9JKN4</accession>
<feature type="domain" description="Disease resistance protein At4g27190-like leucine-rich repeats" evidence="2">
    <location>
        <begin position="76"/>
        <end position="157"/>
    </location>
</feature>
<dbReference type="PANTHER" id="PTHR10314">
    <property type="entry name" value="CYSTATHIONINE BETA-SYNTHASE"/>
    <property type="match status" value="1"/>
</dbReference>
<dbReference type="SUPFAM" id="SSF53686">
    <property type="entry name" value="Tryptophan synthase beta subunit-like PLP-dependent enzymes"/>
    <property type="match status" value="1"/>
</dbReference>
<evidence type="ECO:0000313" key="3">
    <source>
        <dbReference type="EMBL" id="KAK7299954.1"/>
    </source>
</evidence>
<gene>
    <name evidence="3" type="ORF">RJT34_10785</name>
</gene>
<name>A0AAN9JKN4_CLITE</name>
<evidence type="ECO:0000259" key="1">
    <source>
        <dbReference type="Pfam" id="PF00291"/>
    </source>
</evidence>
<dbReference type="InterPro" id="IPR001926">
    <property type="entry name" value="TrpB-like_PALP"/>
</dbReference>
<dbReference type="AlphaFoldDB" id="A0AAN9JKN4"/>
<dbReference type="Pfam" id="PF00291">
    <property type="entry name" value="PALP"/>
    <property type="match status" value="1"/>
</dbReference>
<comment type="caution">
    <text evidence="3">The sequence shown here is derived from an EMBL/GenBank/DDBJ whole genome shotgun (WGS) entry which is preliminary data.</text>
</comment>
<dbReference type="Proteomes" id="UP001359559">
    <property type="component" value="Unassembled WGS sequence"/>
</dbReference>
<sequence length="273" mass="29893">MMMVKRSVLVEATSGNTGIGMAFVAALKGYKVLVAMPASVSLERKIVLRVFGTEVYLTDPAKGTDAVIRKAEEIISVAKNLKKVQKIQIRSCNSLGQIVGMEDVGEANRIEEFVFPRLTLMDLSWLPELSRFYSGDFILECPSLNQLTVSKCPQFKSALLRVSGITKGQGDEETTMIALVRRSSRIRKLVLVMVTVCGKLNIGETLVKVDFENKSGASQAQVDYNDENTVTVKYRDRDIVDTAEGSTNELGSVRDIVDTAEGSTSKLGSAKRN</sequence>
<evidence type="ECO:0000313" key="4">
    <source>
        <dbReference type="Proteomes" id="UP001359559"/>
    </source>
</evidence>
<dbReference type="Gene3D" id="3.40.50.1100">
    <property type="match status" value="1"/>
</dbReference>
<dbReference type="InterPro" id="IPR050214">
    <property type="entry name" value="Cys_Synth/Cystath_Beta-Synth"/>
</dbReference>
<reference evidence="3 4" key="1">
    <citation type="submission" date="2024-01" db="EMBL/GenBank/DDBJ databases">
        <title>The genomes of 5 underutilized Papilionoideae crops provide insights into root nodulation and disease resistance.</title>
        <authorList>
            <person name="Yuan L."/>
        </authorList>
    </citation>
    <scope>NUCLEOTIDE SEQUENCE [LARGE SCALE GENOMIC DNA]</scope>
    <source>
        <strain evidence="3">LY-2023</strain>
        <tissue evidence="3">Leaf</tissue>
    </source>
</reference>
<dbReference type="EMBL" id="JAYKXN010000003">
    <property type="protein sequence ID" value="KAK7299954.1"/>
    <property type="molecule type" value="Genomic_DNA"/>
</dbReference>
<protein>
    <recommendedName>
        <fullName evidence="5">Tryptophan synthase beta chain-like PALP domain-containing protein</fullName>
    </recommendedName>
</protein>
<proteinExistence type="predicted"/>
<evidence type="ECO:0008006" key="5">
    <source>
        <dbReference type="Google" id="ProtNLM"/>
    </source>
</evidence>
<evidence type="ECO:0000259" key="2">
    <source>
        <dbReference type="Pfam" id="PF23247"/>
    </source>
</evidence>
<dbReference type="InterPro" id="IPR057135">
    <property type="entry name" value="At4g27190-like_LRR"/>
</dbReference>
<keyword evidence="4" id="KW-1185">Reference proteome</keyword>
<organism evidence="3 4">
    <name type="scientific">Clitoria ternatea</name>
    <name type="common">Butterfly pea</name>
    <dbReference type="NCBI Taxonomy" id="43366"/>
    <lineage>
        <taxon>Eukaryota</taxon>
        <taxon>Viridiplantae</taxon>
        <taxon>Streptophyta</taxon>
        <taxon>Embryophyta</taxon>
        <taxon>Tracheophyta</taxon>
        <taxon>Spermatophyta</taxon>
        <taxon>Magnoliopsida</taxon>
        <taxon>eudicotyledons</taxon>
        <taxon>Gunneridae</taxon>
        <taxon>Pentapetalae</taxon>
        <taxon>rosids</taxon>
        <taxon>fabids</taxon>
        <taxon>Fabales</taxon>
        <taxon>Fabaceae</taxon>
        <taxon>Papilionoideae</taxon>
        <taxon>50 kb inversion clade</taxon>
        <taxon>NPAAA clade</taxon>
        <taxon>indigoferoid/millettioid clade</taxon>
        <taxon>Phaseoleae</taxon>
        <taxon>Clitoria</taxon>
    </lineage>
</organism>
<dbReference type="InterPro" id="IPR036052">
    <property type="entry name" value="TrpB-like_PALP_sf"/>
</dbReference>